<proteinExistence type="predicted"/>
<accession>A0ABY4S6C9</accession>
<keyword evidence="2" id="KW-1185">Reference proteome</keyword>
<reference evidence="1" key="1">
    <citation type="submission" date="2022-05" db="EMBL/GenBank/DDBJ databases">
        <title>An RpoN-dependent PEP-CTERM gene is involved in floc formation of an Aquincola tertiaricarbonis strain.</title>
        <authorList>
            <person name="Qiu D."/>
            <person name="Xia M."/>
        </authorList>
    </citation>
    <scope>NUCLEOTIDE SEQUENCE</scope>
    <source>
        <strain evidence="1">RN12</strain>
    </source>
</reference>
<organism evidence="1 2">
    <name type="scientific">Aquincola tertiaricarbonis</name>
    <dbReference type="NCBI Taxonomy" id="391953"/>
    <lineage>
        <taxon>Bacteria</taxon>
        <taxon>Pseudomonadati</taxon>
        <taxon>Pseudomonadota</taxon>
        <taxon>Betaproteobacteria</taxon>
        <taxon>Burkholderiales</taxon>
        <taxon>Sphaerotilaceae</taxon>
        <taxon>Aquincola</taxon>
    </lineage>
</organism>
<dbReference type="RefSeq" id="WP_250196016.1">
    <property type="nucleotide sequence ID" value="NZ_CP097635.1"/>
</dbReference>
<gene>
    <name evidence="1" type="ORF">MW290_04055</name>
</gene>
<name>A0ABY4S6C9_AQUTE</name>
<dbReference type="Proteomes" id="UP001056201">
    <property type="component" value="Chromosome 1"/>
</dbReference>
<protein>
    <submittedName>
        <fullName evidence="1">Uncharacterized protein</fullName>
    </submittedName>
</protein>
<sequence length="146" mass="15229">MSGVVRLLLIWFIAAAVPLKGLAAVTMGGCGPGHHSPSQSGEVVQHTTHVDSADAREDLRFDDSVSATEAVNEVLQTASDPSTGHSAQLKMKCSSCAPCCSVAAPALERVSISHADSTSTAVAFLEIRFPAVFADVPHRPPRLILA</sequence>
<dbReference type="EMBL" id="CP097635">
    <property type="protein sequence ID" value="URI07785.1"/>
    <property type="molecule type" value="Genomic_DNA"/>
</dbReference>
<evidence type="ECO:0000313" key="2">
    <source>
        <dbReference type="Proteomes" id="UP001056201"/>
    </source>
</evidence>
<evidence type="ECO:0000313" key="1">
    <source>
        <dbReference type="EMBL" id="URI07785.1"/>
    </source>
</evidence>